<dbReference type="KEGG" id="mlut:JET14_05160"/>
<feature type="region of interest" description="Disordered" evidence="8">
    <location>
        <begin position="28"/>
        <end position="70"/>
    </location>
</feature>
<keyword evidence="6" id="KW-0998">Cell outer membrane</keyword>
<organism evidence="11 12">
    <name type="scientific">Martelella lutilitoris</name>
    <dbReference type="NCBI Taxonomy" id="2583532"/>
    <lineage>
        <taxon>Bacteria</taxon>
        <taxon>Pseudomonadati</taxon>
        <taxon>Pseudomonadota</taxon>
        <taxon>Alphaproteobacteria</taxon>
        <taxon>Hyphomicrobiales</taxon>
        <taxon>Aurantimonadaceae</taxon>
        <taxon>Martelella</taxon>
    </lineage>
</organism>
<comment type="similarity">
    <text evidence="2">Belongs to the rhizobiaceae omp19 lipoprotein family.</text>
</comment>
<dbReference type="InterPro" id="IPR016085">
    <property type="entry name" value="Protease_inh_B-barrel_dom"/>
</dbReference>
<reference evidence="11 12" key="1">
    <citation type="submission" date="2020-12" db="EMBL/GenBank/DDBJ databases">
        <authorList>
            <person name="Zheng R.K."/>
            <person name="Sun C.M."/>
        </authorList>
    </citation>
    <scope>NUCLEOTIDE SEQUENCE [LARGE SCALE GENOMIC DNA]</scope>
    <source>
        <strain evidence="11 12">ZRK001</strain>
    </source>
</reference>
<dbReference type="GO" id="GO:0004866">
    <property type="term" value="F:endopeptidase inhibitor activity"/>
    <property type="evidence" value="ECO:0007669"/>
    <property type="project" value="InterPro"/>
</dbReference>
<evidence type="ECO:0000256" key="1">
    <source>
        <dbReference type="ARBA" id="ARBA00004459"/>
    </source>
</evidence>
<feature type="domain" description="Alkaline proteinase inhibitor/ Outer membrane lipoprotein Omp19" evidence="10">
    <location>
        <begin position="111"/>
        <end position="200"/>
    </location>
</feature>
<comment type="subcellular location">
    <subcellularLocation>
        <location evidence="1">Cell outer membrane</location>
        <topology evidence="1">Lipid-anchor</topology>
    </subcellularLocation>
</comment>
<name>A0A7T7HLY4_9HYPH</name>
<evidence type="ECO:0000256" key="3">
    <source>
        <dbReference type="ARBA" id="ARBA00022729"/>
    </source>
</evidence>
<dbReference type="Gene3D" id="2.40.128.10">
    <property type="match status" value="1"/>
</dbReference>
<keyword evidence="7" id="KW-0449">Lipoprotein</keyword>
<keyword evidence="3 9" id="KW-0732">Signal</keyword>
<evidence type="ECO:0000256" key="2">
    <source>
        <dbReference type="ARBA" id="ARBA00007138"/>
    </source>
</evidence>
<feature type="compositionally biased region" description="Polar residues" evidence="8">
    <location>
        <begin position="59"/>
        <end position="70"/>
    </location>
</feature>
<evidence type="ECO:0000259" key="10">
    <source>
        <dbReference type="Pfam" id="PF02974"/>
    </source>
</evidence>
<evidence type="ECO:0000313" key="11">
    <source>
        <dbReference type="EMBL" id="QQM31561.1"/>
    </source>
</evidence>
<dbReference type="PIRSF" id="PIRSF034005">
    <property type="entry name" value="OM_lipoprot_Omp19_bac"/>
    <property type="match status" value="1"/>
</dbReference>
<dbReference type="GO" id="GO:0009279">
    <property type="term" value="C:cell outer membrane"/>
    <property type="evidence" value="ECO:0007669"/>
    <property type="project" value="UniProtKB-SubCell"/>
</dbReference>
<evidence type="ECO:0000256" key="5">
    <source>
        <dbReference type="ARBA" id="ARBA00023139"/>
    </source>
</evidence>
<gene>
    <name evidence="11" type="ORF">JET14_05160</name>
</gene>
<proteinExistence type="inferred from homology"/>
<keyword evidence="4" id="KW-0472">Membrane</keyword>
<evidence type="ECO:0000256" key="6">
    <source>
        <dbReference type="ARBA" id="ARBA00023237"/>
    </source>
</evidence>
<dbReference type="Pfam" id="PF02974">
    <property type="entry name" value="Inh"/>
    <property type="match status" value="1"/>
</dbReference>
<evidence type="ECO:0000256" key="7">
    <source>
        <dbReference type="ARBA" id="ARBA00023288"/>
    </source>
</evidence>
<evidence type="ECO:0000256" key="9">
    <source>
        <dbReference type="SAM" id="SignalP"/>
    </source>
</evidence>
<keyword evidence="5" id="KW-0564">Palmitate</keyword>
<evidence type="ECO:0000313" key="12">
    <source>
        <dbReference type="Proteomes" id="UP000596083"/>
    </source>
</evidence>
<sequence>MVQKVLIATAIASVLALSACQRTSYNYSQPVAPQPQPLTPAPAGQVQSSNLPPPGGAQQGTYNSGTYQAGQSQVDTATAGNTGQFPAAPGAPTGNGGMGNVAAPAGAMALSNAGLVGSWKANEGGVQCDMFLTLTNLGEGLRGGTRGCTGGLSTMKSWGINGDQLVLNDANGYAIARLYKTAESRLEGTSSSGQQVVLSR</sequence>
<dbReference type="Proteomes" id="UP000596083">
    <property type="component" value="Chromosome"/>
</dbReference>
<dbReference type="RefSeq" id="WP_200337098.1">
    <property type="nucleotide sequence ID" value="NZ_CP066786.1"/>
</dbReference>
<evidence type="ECO:0000256" key="8">
    <source>
        <dbReference type="SAM" id="MobiDB-lite"/>
    </source>
</evidence>
<feature type="signal peptide" evidence="9">
    <location>
        <begin position="1"/>
        <end position="19"/>
    </location>
</feature>
<dbReference type="InterPro" id="IPR021140">
    <property type="entry name" value="Inh/Omp19"/>
</dbReference>
<dbReference type="SUPFAM" id="SSF50882">
    <property type="entry name" value="beta-Barrel protease inhibitors"/>
    <property type="match status" value="1"/>
</dbReference>
<dbReference type="InterPro" id="IPR010571">
    <property type="entry name" value="OM_lipoprot_Omp19_bac"/>
</dbReference>
<evidence type="ECO:0000256" key="4">
    <source>
        <dbReference type="ARBA" id="ARBA00023136"/>
    </source>
</evidence>
<accession>A0A7T7HLY4</accession>
<dbReference type="PROSITE" id="PS51257">
    <property type="entry name" value="PROKAR_LIPOPROTEIN"/>
    <property type="match status" value="1"/>
</dbReference>
<feature type="chain" id="PRO_5032300198" evidence="9">
    <location>
        <begin position="20"/>
        <end position="200"/>
    </location>
</feature>
<protein>
    <submittedName>
        <fullName evidence="11">AprI/Inh family metalloprotease inhibitor</fullName>
    </submittedName>
</protein>
<dbReference type="EMBL" id="CP066786">
    <property type="protein sequence ID" value="QQM31561.1"/>
    <property type="molecule type" value="Genomic_DNA"/>
</dbReference>
<dbReference type="AlphaFoldDB" id="A0A7T7HLY4"/>